<keyword evidence="9 14" id="KW-1133">Transmembrane helix</keyword>
<dbReference type="PANTHER" id="PTHR30625">
    <property type="entry name" value="PROTEIN TOLQ"/>
    <property type="match status" value="1"/>
</dbReference>
<keyword evidence="8 12" id="KW-0653">Protein transport</keyword>
<dbReference type="STRING" id="272943.RSP_0920"/>
<evidence type="ECO:0000256" key="15">
    <source>
        <dbReference type="SAM" id="SignalP"/>
    </source>
</evidence>
<keyword evidence="6" id="KW-0997">Cell inner membrane</keyword>
<keyword evidence="15" id="KW-0732">Signal</keyword>
<keyword evidence="18" id="KW-1185">Reference proteome</keyword>
<dbReference type="InterPro" id="IPR014164">
    <property type="entry name" value="TonB_ExbB_1"/>
</dbReference>
<keyword evidence="10 14" id="KW-0472">Membrane</keyword>
<feature type="domain" description="MotA/TolQ/ExbB proton channel" evidence="16">
    <location>
        <begin position="222"/>
        <end position="320"/>
    </location>
</feature>
<feature type="compositionally biased region" description="Low complexity" evidence="13">
    <location>
        <begin position="53"/>
        <end position="102"/>
    </location>
</feature>
<dbReference type="PANTHER" id="PTHR30625:SF16">
    <property type="entry name" value="BIOPOLYMER TRANSPORT PROTEIN EXBB"/>
    <property type="match status" value="1"/>
</dbReference>
<feature type="region of interest" description="Disordered" evidence="13">
    <location>
        <begin position="24"/>
        <end position="102"/>
    </location>
</feature>
<evidence type="ECO:0000256" key="4">
    <source>
        <dbReference type="ARBA" id="ARBA00022448"/>
    </source>
</evidence>
<evidence type="ECO:0000256" key="9">
    <source>
        <dbReference type="ARBA" id="ARBA00022989"/>
    </source>
</evidence>
<evidence type="ECO:0000256" key="13">
    <source>
        <dbReference type="SAM" id="MobiDB-lite"/>
    </source>
</evidence>
<gene>
    <name evidence="17" type="primary">exbB</name>
    <name evidence="17" type="ORF">RSP_0920</name>
</gene>
<organism evidence="17 18">
    <name type="scientific">Cereibacter sphaeroides (strain ATCC 17023 / DSM 158 / JCM 6121 / CCUG 31486 / LMG 2827 / NBRC 12203 / NCIMB 8253 / ATH 2.4.1.)</name>
    <name type="common">Rhodobacter sphaeroides</name>
    <dbReference type="NCBI Taxonomy" id="272943"/>
    <lineage>
        <taxon>Bacteria</taxon>
        <taxon>Pseudomonadati</taxon>
        <taxon>Pseudomonadota</taxon>
        <taxon>Alphaproteobacteria</taxon>
        <taxon>Rhodobacterales</taxon>
        <taxon>Paracoccaceae</taxon>
        <taxon>Cereibacter</taxon>
    </lineage>
</organism>
<feature type="transmembrane region" description="Helical" evidence="14">
    <location>
        <begin position="247"/>
        <end position="274"/>
    </location>
</feature>
<dbReference type="GeneID" id="3717907"/>
<dbReference type="GO" id="GO:0005886">
    <property type="term" value="C:plasma membrane"/>
    <property type="evidence" value="ECO:0007669"/>
    <property type="project" value="UniProtKB-SubCell"/>
</dbReference>
<comment type="subunit">
    <text evidence="2">The accessory proteins ExbB and ExbD seem to form a complex with TonB.</text>
</comment>
<feature type="chain" id="PRO_5004226064" description="Biopolymer transport protein ExbB" evidence="15">
    <location>
        <begin position="21"/>
        <end position="349"/>
    </location>
</feature>
<keyword evidence="5" id="KW-1003">Cell membrane</keyword>
<evidence type="ECO:0000256" key="8">
    <source>
        <dbReference type="ARBA" id="ARBA00022927"/>
    </source>
</evidence>
<evidence type="ECO:0000256" key="11">
    <source>
        <dbReference type="ARBA" id="ARBA00024816"/>
    </source>
</evidence>
<dbReference type="InterPro" id="IPR050790">
    <property type="entry name" value="ExbB/TolQ_transport"/>
</dbReference>
<reference evidence="18" key="1">
    <citation type="submission" date="2005-09" db="EMBL/GenBank/DDBJ databases">
        <title>Complete sequence of chromosome 1 of Rhodobacter sphaeroides 2.4.1.</title>
        <authorList>
            <person name="Copeland A."/>
            <person name="Lucas S."/>
            <person name="Lapidus A."/>
            <person name="Barry K."/>
            <person name="Detter J.C."/>
            <person name="Glavina T."/>
            <person name="Hammon N."/>
            <person name="Israni S."/>
            <person name="Pitluck S."/>
            <person name="Richardson P."/>
            <person name="Mackenzie C."/>
            <person name="Choudhary M."/>
            <person name="Larimer F."/>
            <person name="Hauser L.J."/>
            <person name="Land M."/>
            <person name="Donohue T.J."/>
            <person name="Kaplan S."/>
        </authorList>
    </citation>
    <scope>NUCLEOTIDE SEQUENCE [LARGE SCALE GENOMIC DNA]</scope>
    <source>
        <strain evidence="18">ATCC 17023 / DSM 158 / JCM 6121 / CCUG 31486 / LMG 2827 / NBRC 12203 / NCIMB 8253 / ATH 2.4.1.</strain>
    </source>
</reference>
<comment type="similarity">
    <text evidence="12">Belongs to the exbB/tolQ family.</text>
</comment>
<dbReference type="EnsemblBacteria" id="ABA80102">
    <property type="protein sequence ID" value="ABA80102"/>
    <property type="gene ID" value="RSP_0920"/>
</dbReference>
<feature type="transmembrane region" description="Helical" evidence="14">
    <location>
        <begin position="137"/>
        <end position="159"/>
    </location>
</feature>
<dbReference type="GO" id="GO:0017038">
    <property type="term" value="P:protein import"/>
    <property type="evidence" value="ECO:0007669"/>
    <property type="project" value="TreeGrafter"/>
</dbReference>
<evidence type="ECO:0000256" key="14">
    <source>
        <dbReference type="SAM" id="Phobius"/>
    </source>
</evidence>
<name>Q3IZD2_CERS4</name>
<dbReference type="AlphaFoldDB" id="Q3IZD2"/>
<evidence type="ECO:0000256" key="7">
    <source>
        <dbReference type="ARBA" id="ARBA00022692"/>
    </source>
</evidence>
<dbReference type="GO" id="GO:0022857">
    <property type="term" value="F:transmembrane transporter activity"/>
    <property type="evidence" value="ECO:0007669"/>
    <property type="project" value="InterPro"/>
</dbReference>
<dbReference type="EMBL" id="CP000143">
    <property type="protein sequence ID" value="ABA80102.1"/>
    <property type="molecule type" value="Genomic_DNA"/>
</dbReference>
<proteinExistence type="inferred from homology"/>
<dbReference type="PhylomeDB" id="Q3IZD2"/>
<evidence type="ECO:0000256" key="10">
    <source>
        <dbReference type="ARBA" id="ARBA00023136"/>
    </source>
</evidence>
<dbReference type="OrthoDB" id="9805133at2"/>
<accession>Q3IZD2</accession>
<evidence type="ECO:0000256" key="5">
    <source>
        <dbReference type="ARBA" id="ARBA00022475"/>
    </source>
</evidence>
<evidence type="ECO:0000313" key="17">
    <source>
        <dbReference type="EMBL" id="ABA80102.1"/>
    </source>
</evidence>
<sequence length="349" mass="35854">MALLLRSILLILLTAAAAQAQEQPPAVPDLAPQMQAPAPETAAPAPALPPAAPEAGPALDAPAAPASPEAQGSQAPADAADAQEAPAPAGEPEAPAAAGADPAPAAFDTEAAEAPVGPGLPIPHDLTPWGMFEAAHWVVQAVMILLAAASFVTWTVLLFKLVEIAIARRRLARTAATVETSATLEEAVRRLAGRKDPAAFMARASFEELQRSDAALDLAGTAGLKERVRSILERVEAQAGERLRRGIGLLATIGSVGPFVGLFGTVWGIMNAFIGISQSQTTNLAVVAPGIAEALLATGLGLVAAIPAVVIYNHFVRSIASWRLSLADAGAAIERMLSRDLDYRSAGRS</sequence>
<dbReference type="Proteomes" id="UP000002703">
    <property type="component" value="Chromosome 1"/>
</dbReference>
<feature type="signal peptide" evidence="15">
    <location>
        <begin position="1"/>
        <end position="20"/>
    </location>
</feature>
<evidence type="ECO:0000256" key="3">
    <source>
        <dbReference type="ARBA" id="ARBA00022093"/>
    </source>
</evidence>
<keyword evidence="7 14" id="KW-0812">Transmembrane</keyword>
<protein>
    <recommendedName>
        <fullName evidence="3">Biopolymer transport protein ExbB</fullName>
    </recommendedName>
</protein>
<feature type="compositionally biased region" description="Low complexity" evidence="13">
    <location>
        <begin position="31"/>
        <end position="45"/>
    </location>
</feature>
<dbReference type="InterPro" id="IPR002898">
    <property type="entry name" value="MotA_ExbB_proton_chnl"/>
</dbReference>
<evidence type="ECO:0000259" key="16">
    <source>
        <dbReference type="Pfam" id="PF01618"/>
    </source>
</evidence>
<evidence type="ECO:0000256" key="2">
    <source>
        <dbReference type="ARBA" id="ARBA00011471"/>
    </source>
</evidence>
<dbReference type="NCBIfam" id="TIGR02797">
    <property type="entry name" value="exbB"/>
    <property type="match status" value="1"/>
</dbReference>
<comment type="function">
    <text evidence="11">Involved in the TonB-dependent energy-dependent transport of various receptor-bound substrates. Protects ExbD from proteolytic degradation and functionally stabilizes TonB.</text>
</comment>
<dbReference type="PATRIC" id="fig|272943.9.peg.2887"/>
<dbReference type="KEGG" id="rsp:RSP_0920"/>
<evidence type="ECO:0000313" key="18">
    <source>
        <dbReference type="Proteomes" id="UP000002703"/>
    </source>
</evidence>
<evidence type="ECO:0000256" key="12">
    <source>
        <dbReference type="RuleBase" id="RU004057"/>
    </source>
</evidence>
<evidence type="ECO:0000256" key="6">
    <source>
        <dbReference type="ARBA" id="ARBA00022519"/>
    </source>
</evidence>
<keyword evidence="4 12" id="KW-0813">Transport</keyword>
<feature type="transmembrane region" description="Helical" evidence="14">
    <location>
        <begin position="294"/>
        <end position="315"/>
    </location>
</feature>
<dbReference type="Pfam" id="PF01618">
    <property type="entry name" value="MotA_ExbB"/>
    <property type="match status" value="1"/>
</dbReference>
<dbReference type="eggNOG" id="COG0811">
    <property type="taxonomic scope" value="Bacteria"/>
</dbReference>
<evidence type="ECO:0000256" key="1">
    <source>
        <dbReference type="ARBA" id="ARBA00004429"/>
    </source>
</evidence>
<dbReference type="RefSeq" id="WP_011338592.1">
    <property type="nucleotide sequence ID" value="NC_007493.2"/>
</dbReference>
<comment type="subcellular location">
    <subcellularLocation>
        <location evidence="1">Cell inner membrane</location>
        <topology evidence="1">Multi-pass membrane protein</topology>
    </subcellularLocation>
    <subcellularLocation>
        <location evidence="12">Membrane</location>
        <topology evidence="12">Multi-pass membrane protein</topology>
    </subcellularLocation>
</comment>